<name>A0A2I0LBM8_PUNGR</name>
<accession>A0A2I0LBM8</accession>
<feature type="non-terminal residue" evidence="2">
    <location>
        <position position="1"/>
    </location>
</feature>
<dbReference type="EMBL" id="PGOL01000061">
    <property type="protein sequence ID" value="PKI78088.1"/>
    <property type="molecule type" value="Genomic_DNA"/>
</dbReference>
<evidence type="ECO:0000313" key="3">
    <source>
        <dbReference type="Proteomes" id="UP000233551"/>
    </source>
</evidence>
<proteinExistence type="predicted"/>
<sequence>GQRATDVVGGVWSAGIVAGVWPGRWGRRGLFCRYSHSSGRRKGWSFMMAGEKAAAALSSGPPVGVETVGEDWRGNLEP</sequence>
<protein>
    <submittedName>
        <fullName evidence="2">Uncharacterized protein</fullName>
    </submittedName>
</protein>
<organism evidence="2 3">
    <name type="scientific">Punica granatum</name>
    <name type="common">Pomegranate</name>
    <dbReference type="NCBI Taxonomy" id="22663"/>
    <lineage>
        <taxon>Eukaryota</taxon>
        <taxon>Viridiplantae</taxon>
        <taxon>Streptophyta</taxon>
        <taxon>Embryophyta</taxon>
        <taxon>Tracheophyta</taxon>
        <taxon>Spermatophyta</taxon>
        <taxon>Magnoliopsida</taxon>
        <taxon>eudicotyledons</taxon>
        <taxon>Gunneridae</taxon>
        <taxon>Pentapetalae</taxon>
        <taxon>rosids</taxon>
        <taxon>malvids</taxon>
        <taxon>Myrtales</taxon>
        <taxon>Lythraceae</taxon>
        <taxon>Punica</taxon>
    </lineage>
</organism>
<keyword evidence="3" id="KW-1185">Reference proteome</keyword>
<comment type="caution">
    <text evidence="2">The sequence shown here is derived from an EMBL/GenBank/DDBJ whole genome shotgun (WGS) entry which is preliminary data.</text>
</comment>
<dbReference type="Proteomes" id="UP000233551">
    <property type="component" value="Unassembled WGS sequence"/>
</dbReference>
<evidence type="ECO:0000256" key="1">
    <source>
        <dbReference type="SAM" id="MobiDB-lite"/>
    </source>
</evidence>
<reference evidence="2 3" key="1">
    <citation type="submission" date="2017-11" db="EMBL/GenBank/DDBJ databases">
        <title>De-novo sequencing of pomegranate (Punica granatum L.) genome.</title>
        <authorList>
            <person name="Akparov Z."/>
            <person name="Amiraslanov A."/>
            <person name="Hajiyeva S."/>
            <person name="Abbasov M."/>
            <person name="Kaur K."/>
            <person name="Hamwieh A."/>
            <person name="Solovyev V."/>
            <person name="Salamov A."/>
            <person name="Braich B."/>
            <person name="Kosarev P."/>
            <person name="Mahmoud A."/>
            <person name="Hajiyev E."/>
            <person name="Babayeva S."/>
            <person name="Izzatullayeva V."/>
            <person name="Mammadov A."/>
            <person name="Mammadov A."/>
            <person name="Sharifova S."/>
            <person name="Ojaghi J."/>
            <person name="Eynullazada K."/>
            <person name="Bayramov B."/>
            <person name="Abdulazimova A."/>
            <person name="Shahmuradov I."/>
        </authorList>
    </citation>
    <scope>NUCLEOTIDE SEQUENCE [LARGE SCALE GENOMIC DNA]</scope>
    <source>
        <strain evidence="3">cv. AG2017</strain>
        <tissue evidence="2">Leaf</tissue>
    </source>
</reference>
<feature type="region of interest" description="Disordered" evidence="1">
    <location>
        <begin position="58"/>
        <end position="78"/>
    </location>
</feature>
<evidence type="ECO:0000313" key="2">
    <source>
        <dbReference type="EMBL" id="PKI78088.1"/>
    </source>
</evidence>
<gene>
    <name evidence="2" type="ORF">CRG98_001538</name>
</gene>
<dbReference type="AlphaFoldDB" id="A0A2I0LBM8"/>